<evidence type="ECO:0000313" key="6">
    <source>
        <dbReference type="EMBL" id="KAK8492069.1"/>
    </source>
</evidence>
<keyword evidence="7" id="KW-1185">Reference proteome</keyword>
<reference evidence="6 7" key="1">
    <citation type="journal article" date="2024" name="G3 (Bethesda)">
        <title>Genome assembly of Hibiscus sabdariffa L. provides insights into metabolisms of medicinal natural products.</title>
        <authorList>
            <person name="Kim T."/>
        </authorList>
    </citation>
    <scope>NUCLEOTIDE SEQUENCE [LARGE SCALE GENOMIC DNA]</scope>
    <source>
        <strain evidence="6">TK-2024</strain>
        <tissue evidence="6">Old leaves</tissue>
    </source>
</reference>
<protein>
    <recommendedName>
        <fullName evidence="5">NADH-quinone oxidoreductase subunit D domain-containing protein</fullName>
    </recommendedName>
</protein>
<evidence type="ECO:0000256" key="1">
    <source>
        <dbReference type="ARBA" id="ARBA00005769"/>
    </source>
</evidence>
<feature type="region of interest" description="Disordered" evidence="4">
    <location>
        <begin position="387"/>
        <end position="415"/>
    </location>
</feature>
<dbReference type="SUPFAM" id="SSF56762">
    <property type="entry name" value="HydB/Nqo4-like"/>
    <property type="match status" value="1"/>
</dbReference>
<sequence>MTVLGGAGHPPSNGVGPTDRERISPLASGHCCGHIEMWVEEASKSEGRAVGHVTCTELVADWAFSLIKADQLAFFLSKSRSNRAGPCPGTSNEIGAGSDPPKNDQSCGGTEGTDSANFPAVAAGARLRAREPTQQTRKGCLSGHLRMIRAWWAYPSQPGVCWDSRRAAPYDVHDQSDPDVPVGTRGDRYDRYCIRIEEMRQSVRIIVQCLNQMPSGMIKADDRKLCPPSRCRMKLSMESIPRLAHLVGRGEALGTPISFFGAVSFPVPLPRHSASLPVLRKNQLTSPFFIDLGEKEPSTSWEARHQVSGLMRITKLTRRSWLLAQQGGALPHRRRTRGSVRGGASGFQCTASKIRTSLPADHCRPILELGCWIRDPRSRLDQHLAERGQPLEATGAKRSAFATEKANGQREGSRLSRALAKLDSHSEALRVSEAL</sequence>
<name>A0ABR2AGZ4_9ROSI</name>
<dbReference type="EMBL" id="JBBPBN010000257">
    <property type="protein sequence ID" value="KAK8492069.1"/>
    <property type="molecule type" value="Genomic_DNA"/>
</dbReference>
<feature type="compositionally biased region" description="Polar residues" evidence="4">
    <location>
        <begin position="103"/>
        <end position="115"/>
    </location>
</feature>
<keyword evidence="3" id="KW-0520">NAD</keyword>
<proteinExistence type="inferred from homology"/>
<dbReference type="PANTHER" id="PTHR11993:SF10">
    <property type="entry name" value="NADH DEHYDROGENASE [UBIQUINONE] IRON-SULFUR PROTEIN 2, MITOCHONDRIAL"/>
    <property type="match status" value="1"/>
</dbReference>
<evidence type="ECO:0000256" key="3">
    <source>
        <dbReference type="ARBA" id="ARBA00023027"/>
    </source>
</evidence>
<dbReference type="InterPro" id="IPR029014">
    <property type="entry name" value="NiFe-Hase_large"/>
</dbReference>
<feature type="domain" description="NADH-quinone oxidoreductase subunit D" evidence="5">
    <location>
        <begin position="159"/>
        <end position="241"/>
    </location>
</feature>
<evidence type="ECO:0000256" key="4">
    <source>
        <dbReference type="SAM" id="MobiDB-lite"/>
    </source>
</evidence>
<organism evidence="6 7">
    <name type="scientific">Hibiscus sabdariffa</name>
    <name type="common">roselle</name>
    <dbReference type="NCBI Taxonomy" id="183260"/>
    <lineage>
        <taxon>Eukaryota</taxon>
        <taxon>Viridiplantae</taxon>
        <taxon>Streptophyta</taxon>
        <taxon>Embryophyta</taxon>
        <taxon>Tracheophyta</taxon>
        <taxon>Spermatophyta</taxon>
        <taxon>Magnoliopsida</taxon>
        <taxon>eudicotyledons</taxon>
        <taxon>Gunneridae</taxon>
        <taxon>Pentapetalae</taxon>
        <taxon>rosids</taxon>
        <taxon>malvids</taxon>
        <taxon>Malvales</taxon>
        <taxon>Malvaceae</taxon>
        <taxon>Malvoideae</taxon>
        <taxon>Hibiscus</taxon>
    </lineage>
</organism>
<dbReference type="InterPro" id="IPR022885">
    <property type="entry name" value="NDH1_su_D/H"/>
</dbReference>
<comment type="caution">
    <text evidence="6">The sequence shown here is derived from an EMBL/GenBank/DDBJ whole genome shotgun (WGS) entry which is preliminary data.</text>
</comment>
<keyword evidence="2" id="KW-1278">Translocase</keyword>
<dbReference type="Gene3D" id="1.10.645.10">
    <property type="entry name" value="Cytochrome-c3 Hydrogenase, chain B"/>
    <property type="match status" value="1"/>
</dbReference>
<feature type="region of interest" description="Disordered" evidence="4">
    <location>
        <begin position="1"/>
        <end position="22"/>
    </location>
</feature>
<comment type="similarity">
    <text evidence="1">Belongs to the complex I 49 kDa subunit family.</text>
</comment>
<dbReference type="Proteomes" id="UP001396334">
    <property type="component" value="Unassembled WGS sequence"/>
</dbReference>
<dbReference type="PANTHER" id="PTHR11993">
    <property type="entry name" value="NADH-UBIQUINONE OXIDOREDUCTASE 49 KDA SUBUNIT"/>
    <property type="match status" value="1"/>
</dbReference>
<evidence type="ECO:0000259" key="5">
    <source>
        <dbReference type="Pfam" id="PF00346"/>
    </source>
</evidence>
<dbReference type="InterPro" id="IPR001135">
    <property type="entry name" value="NADH_Q_OxRdtase_suD"/>
</dbReference>
<dbReference type="Pfam" id="PF00346">
    <property type="entry name" value="Complex1_49kDa"/>
    <property type="match status" value="1"/>
</dbReference>
<feature type="region of interest" description="Disordered" evidence="4">
    <location>
        <begin position="83"/>
        <end position="115"/>
    </location>
</feature>
<accession>A0ABR2AGZ4</accession>
<gene>
    <name evidence="6" type="ORF">V6N11_014192</name>
</gene>
<evidence type="ECO:0000313" key="7">
    <source>
        <dbReference type="Proteomes" id="UP001396334"/>
    </source>
</evidence>
<evidence type="ECO:0000256" key="2">
    <source>
        <dbReference type="ARBA" id="ARBA00022967"/>
    </source>
</evidence>